<keyword evidence="3" id="KW-1185">Reference proteome</keyword>
<feature type="compositionally biased region" description="Basic and acidic residues" evidence="1">
    <location>
        <begin position="24"/>
        <end position="36"/>
    </location>
</feature>
<accession>A0AAP0JLY4</accession>
<organism evidence="2 3">
    <name type="scientific">Stephania yunnanensis</name>
    <dbReference type="NCBI Taxonomy" id="152371"/>
    <lineage>
        <taxon>Eukaryota</taxon>
        <taxon>Viridiplantae</taxon>
        <taxon>Streptophyta</taxon>
        <taxon>Embryophyta</taxon>
        <taxon>Tracheophyta</taxon>
        <taxon>Spermatophyta</taxon>
        <taxon>Magnoliopsida</taxon>
        <taxon>Ranunculales</taxon>
        <taxon>Menispermaceae</taxon>
        <taxon>Menispermoideae</taxon>
        <taxon>Cissampelideae</taxon>
        <taxon>Stephania</taxon>
    </lineage>
</organism>
<gene>
    <name evidence="2" type="ORF">Syun_014572</name>
</gene>
<dbReference type="EMBL" id="JBBNAF010000006">
    <property type="protein sequence ID" value="KAK9135242.1"/>
    <property type="molecule type" value="Genomic_DNA"/>
</dbReference>
<dbReference type="AlphaFoldDB" id="A0AAP0JLY4"/>
<dbReference type="Proteomes" id="UP001420932">
    <property type="component" value="Unassembled WGS sequence"/>
</dbReference>
<evidence type="ECO:0000313" key="2">
    <source>
        <dbReference type="EMBL" id="KAK9135242.1"/>
    </source>
</evidence>
<feature type="region of interest" description="Disordered" evidence="1">
    <location>
        <begin position="1"/>
        <end position="36"/>
    </location>
</feature>
<name>A0AAP0JLY4_9MAGN</name>
<proteinExistence type="predicted"/>
<evidence type="ECO:0000313" key="3">
    <source>
        <dbReference type="Proteomes" id="UP001420932"/>
    </source>
</evidence>
<protein>
    <submittedName>
        <fullName evidence="2">Uncharacterized protein</fullName>
    </submittedName>
</protein>
<comment type="caution">
    <text evidence="2">The sequence shown here is derived from an EMBL/GenBank/DDBJ whole genome shotgun (WGS) entry which is preliminary data.</text>
</comment>
<reference evidence="2 3" key="1">
    <citation type="submission" date="2024-01" db="EMBL/GenBank/DDBJ databases">
        <title>Genome assemblies of Stephania.</title>
        <authorList>
            <person name="Yang L."/>
        </authorList>
    </citation>
    <scope>NUCLEOTIDE SEQUENCE [LARGE SCALE GENOMIC DNA]</scope>
    <source>
        <strain evidence="2">YNDBR</strain>
        <tissue evidence="2">Leaf</tissue>
    </source>
</reference>
<sequence>MEAVMDTFDDEAFHGPHMKTKAQVRKDQNGKEEDSRSAALVQTFEVLVGLWKMRECTHEKNDYSRQHSLFYSLSNEMNVLWRRTSRYSLQSNLGRVDGRGGRGRLVRSRTVSGHVRLLLTSMFGSP</sequence>
<evidence type="ECO:0000256" key="1">
    <source>
        <dbReference type="SAM" id="MobiDB-lite"/>
    </source>
</evidence>